<comment type="caution">
    <text evidence="2">The sequence shown here is derived from an EMBL/GenBank/DDBJ whole genome shotgun (WGS) entry which is preliminary data.</text>
</comment>
<gene>
    <name evidence="2" type="ORF">FCV50_00260</name>
</gene>
<dbReference type="PANTHER" id="PTHR30595:SF6">
    <property type="entry name" value="SCHLAFEN ALBA-2 DOMAIN-CONTAINING PROTEIN"/>
    <property type="match status" value="1"/>
</dbReference>
<keyword evidence="2" id="KW-0238">DNA-binding</keyword>
<evidence type="ECO:0000259" key="1">
    <source>
        <dbReference type="Pfam" id="PF04326"/>
    </source>
</evidence>
<dbReference type="GO" id="GO:0003677">
    <property type="term" value="F:DNA binding"/>
    <property type="evidence" value="ECO:0007669"/>
    <property type="project" value="UniProtKB-KW"/>
</dbReference>
<dbReference type="Proteomes" id="UP000307574">
    <property type="component" value="Unassembled WGS sequence"/>
</dbReference>
<proteinExistence type="predicted"/>
<dbReference type="Pfam" id="PF13749">
    <property type="entry name" value="HATPase_c_4"/>
    <property type="match status" value="1"/>
</dbReference>
<dbReference type="PANTHER" id="PTHR30595">
    <property type="entry name" value="GLPR-RELATED TRANSCRIPTIONAL REPRESSOR"/>
    <property type="match status" value="1"/>
</dbReference>
<evidence type="ECO:0000313" key="3">
    <source>
        <dbReference type="Proteomes" id="UP000307574"/>
    </source>
</evidence>
<dbReference type="InterPro" id="IPR038461">
    <property type="entry name" value="Schlafen_AlbA_2_dom_sf"/>
</dbReference>
<dbReference type="Pfam" id="PF04326">
    <property type="entry name" value="SLFN_AlbA_2"/>
    <property type="match status" value="1"/>
</dbReference>
<reference evidence="2 3" key="1">
    <citation type="submission" date="2019-04" db="EMBL/GenBank/DDBJ databases">
        <title>A reverse ecology approach based on a biological definition of microbial populations.</title>
        <authorList>
            <person name="Arevalo P."/>
            <person name="Vaninsberghe D."/>
            <person name="Elsherbini J."/>
            <person name="Gore J."/>
            <person name="Polz M."/>
        </authorList>
    </citation>
    <scope>NUCLEOTIDE SEQUENCE [LARGE SCALE GENOMIC DNA]</scope>
    <source>
        <strain evidence="2 3">10N.261.46.F4</strain>
    </source>
</reference>
<dbReference type="EMBL" id="SYUV01000002">
    <property type="protein sequence ID" value="TKF37148.1"/>
    <property type="molecule type" value="Genomic_DNA"/>
</dbReference>
<evidence type="ECO:0000313" key="2">
    <source>
        <dbReference type="EMBL" id="TKF37148.1"/>
    </source>
</evidence>
<dbReference type="InterPro" id="IPR038475">
    <property type="entry name" value="RecG_C_sf"/>
</dbReference>
<dbReference type="Gene3D" id="3.30.565.60">
    <property type="match status" value="1"/>
</dbReference>
<dbReference type="AlphaFoldDB" id="A0A4V5R6I0"/>
<accession>A0A4V5R6I0</accession>
<feature type="domain" description="Schlafen AlbA-2" evidence="1">
    <location>
        <begin position="19"/>
        <end position="137"/>
    </location>
</feature>
<sequence length="466" mass="53443">MKIVELQGDEALYYCTKDEDHFFDRKAFGLKGNKLQKIAVAFANADGGEVVIGIADEKHEPTPEKRWQGRETTEEFNSLIQALSELIPSVDFRFDFLTRVNESRNYVLRLKINKGLAVHETADKKIYVRVGAQSQPVTAPVKILELTHAKGIKSEEDTLVHECRIEELDESNELQRFLSDLPLRAPEPISFLSKEKLITPEWVPTVASILLFHENPSVALPKQCAIKVVRYDTADDDIDRDALTDDNASIEGALYQQINDAYDVISEFLTKNKVWKIEGLVETKYPKETIWEILVNTVLHRDYSISDHVHVSIFNNRIEFKSPGRFAGFVTADNILENRFSRNSKLVRILSKYKDSPNKDLGEGINTAFQRMKELGLKEPEIIEDGNYVKIILRHSLNQEPEKLILQFLEKHGEISNRQTRDLLGIDNSEKVTYQFGRLRDKKLIKRKDSSTGVHVRWILAEPNQN</sequence>
<dbReference type="RefSeq" id="WP_136978632.1">
    <property type="nucleotide sequence ID" value="NZ_SYUV01000002.1"/>
</dbReference>
<name>A0A4V5R6I0_9VIBR</name>
<dbReference type="Gene3D" id="3.30.950.30">
    <property type="entry name" value="Schlafen, AAA domain"/>
    <property type="match status" value="1"/>
</dbReference>
<organism evidence="2 3">
    <name type="scientific">Vibrio kanaloae</name>
    <dbReference type="NCBI Taxonomy" id="170673"/>
    <lineage>
        <taxon>Bacteria</taxon>
        <taxon>Pseudomonadati</taxon>
        <taxon>Pseudomonadota</taxon>
        <taxon>Gammaproteobacteria</taxon>
        <taxon>Vibrionales</taxon>
        <taxon>Vibrionaceae</taxon>
        <taxon>Vibrio</taxon>
    </lineage>
</organism>
<protein>
    <submittedName>
        <fullName evidence="2">DNA-binding protein</fullName>
    </submittedName>
</protein>
<dbReference type="InterPro" id="IPR007421">
    <property type="entry name" value="Schlafen_AlbA_2_dom"/>
</dbReference>